<dbReference type="Gene3D" id="1.10.8.270">
    <property type="entry name" value="putative rabgap domain of human tbc1 domain family member 14 like domains"/>
    <property type="match status" value="1"/>
</dbReference>
<evidence type="ECO:0000313" key="4">
    <source>
        <dbReference type="Proteomes" id="UP000015453"/>
    </source>
</evidence>
<dbReference type="EMBL" id="AUSU01000933">
    <property type="protein sequence ID" value="EPS72189.1"/>
    <property type="molecule type" value="Genomic_DNA"/>
</dbReference>
<name>S8CXJ1_9LAMI</name>
<gene>
    <name evidence="3" type="ORF">M569_02569</name>
</gene>
<comment type="caution">
    <text evidence="3">The sequence shown here is derived from an EMBL/GenBank/DDBJ whole genome shotgun (WGS) entry which is preliminary data.</text>
</comment>
<dbReference type="SUPFAM" id="SSF47923">
    <property type="entry name" value="Ypt/Rab-GAP domain of gyp1p"/>
    <property type="match status" value="1"/>
</dbReference>
<dbReference type="GO" id="GO:0005096">
    <property type="term" value="F:GTPase activator activity"/>
    <property type="evidence" value="ECO:0007669"/>
    <property type="project" value="UniProtKB-KW"/>
</dbReference>
<evidence type="ECO:0000313" key="3">
    <source>
        <dbReference type="EMBL" id="EPS72189.1"/>
    </source>
</evidence>
<dbReference type="PROSITE" id="PS50086">
    <property type="entry name" value="TBC_RABGAP"/>
    <property type="match status" value="1"/>
</dbReference>
<evidence type="ECO:0000256" key="1">
    <source>
        <dbReference type="ARBA" id="ARBA00022468"/>
    </source>
</evidence>
<dbReference type="PANTHER" id="PTHR22957">
    <property type="entry name" value="TBC1 DOMAIN FAMILY MEMBER GTPASE-ACTIVATING PROTEIN"/>
    <property type="match status" value="1"/>
</dbReference>
<reference evidence="3 4" key="1">
    <citation type="journal article" date="2013" name="BMC Genomics">
        <title>The miniature genome of a carnivorous plant Genlisea aurea contains a low number of genes and short non-coding sequences.</title>
        <authorList>
            <person name="Leushkin E.V."/>
            <person name="Sutormin R.A."/>
            <person name="Nabieva E.R."/>
            <person name="Penin A.A."/>
            <person name="Kondrashov A.S."/>
            <person name="Logacheva M.D."/>
        </authorList>
    </citation>
    <scope>NUCLEOTIDE SEQUENCE [LARGE SCALE GENOMIC DNA]</scope>
</reference>
<keyword evidence="4" id="KW-1185">Reference proteome</keyword>
<proteinExistence type="predicted"/>
<dbReference type="PANTHER" id="PTHR22957:SF502">
    <property type="entry name" value="SMALL G PROTEIN SIGNALING MODULATOR 2-RELATED"/>
    <property type="match status" value="1"/>
</dbReference>
<dbReference type="OrthoDB" id="1680235at2759"/>
<accession>S8CXJ1</accession>
<organism evidence="3 4">
    <name type="scientific">Genlisea aurea</name>
    <dbReference type="NCBI Taxonomy" id="192259"/>
    <lineage>
        <taxon>Eukaryota</taxon>
        <taxon>Viridiplantae</taxon>
        <taxon>Streptophyta</taxon>
        <taxon>Embryophyta</taxon>
        <taxon>Tracheophyta</taxon>
        <taxon>Spermatophyta</taxon>
        <taxon>Magnoliopsida</taxon>
        <taxon>eudicotyledons</taxon>
        <taxon>Gunneridae</taxon>
        <taxon>Pentapetalae</taxon>
        <taxon>asterids</taxon>
        <taxon>lamiids</taxon>
        <taxon>Lamiales</taxon>
        <taxon>Lentibulariaceae</taxon>
        <taxon>Genlisea</taxon>
    </lineage>
</organism>
<sequence length="77" mass="9110">QRSSCLVLLIEKDMLRTDRSLPFYDEDDNPNVNLLHDVLLTYSFYNFDLGYCQGMSDVLSPILYVMRDETKSFWCFV</sequence>
<dbReference type="Proteomes" id="UP000015453">
    <property type="component" value="Unassembled WGS sequence"/>
</dbReference>
<keyword evidence="1" id="KW-0343">GTPase activation</keyword>
<dbReference type="InterPro" id="IPR000195">
    <property type="entry name" value="Rab-GAP-TBC_dom"/>
</dbReference>
<dbReference type="Pfam" id="PF00566">
    <property type="entry name" value="RabGAP-TBC"/>
    <property type="match status" value="1"/>
</dbReference>
<dbReference type="InterPro" id="IPR035969">
    <property type="entry name" value="Rab-GAP_TBC_sf"/>
</dbReference>
<dbReference type="AlphaFoldDB" id="S8CXJ1"/>
<evidence type="ECO:0000259" key="2">
    <source>
        <dbReference type="PROSITE" id="PS50086"/>
    </source>
</evidence>
<feature type="non-terminal residue" evidence="3">
    <location>
        <position position="1"/>
    </location>
</feature>
<protein>
    <recommendedName>
        <fullName evidence="2">Rab-GAP TBC domain-containing protein</fullName>
    </recommendedName>
</protein>
<feature type="domain" description="Rab-GAP TBC" evidence="2">
    <location>
        <begin position="1"/>
        <end position="77"/>
    </location>
</feature>